<proteinExistence type="predicted"/>
<dbReference type="Pfam" id="PF00072">
    <property type="entry name" value="Response_reg"/>
    <property type="match status" value="1"/>
</dbReference>
<keyword evidence="3" id="KW-0805">Transcription regulation</keyword>
<gene>
    <name evidence="10" type="ORF">ACFPT7_00535</name>
</gene>
<dbReference type="Gene3D" id="6.10.250.690">
    <property type="match status" value="1"/>
</dbReference>
<evidence type="ECO:0000256" key="7">
    <source>
        <dbReference type="PROSITE-ProRule" id="PRU01091"/>
    </source>
</evidence>
<evidence type="ECO:0000259" key="9">
    <source>
        <dbReference type="PROSITE" id="PS51755"/>
    </source>
</evidence>
<dbReference type="InterPro" id="IPR001789">
    <property type="entry name" value="Sig_transdc_resp-reg_receiver"/>
</dbReference>
<protein>
    <submittedName>
        <fullName evidence="10">Response regulator</fullName>
    </submittedName>
</protein>
<evidence type="ECO:0000313" key="11">
    <source>
        <dbReference type="Proteomes" id="UP001596091"/>
    </source>
</evidence>
<feature type="domain" description="Response regulatory" evidence="8">
    <location>
        <begin position="13"/>
        <end position="127"/>
    </location>
</feature>
<dbReference type="EMBL" id="JBHSPH010000001">
    <property type="protein sequence ID" value="MFC5860771.1"/>
    <property type="molecule type" value="Genomic_DNA"/>
</dbReference>
<name>A0ABW1E8Y0_9BACT</name>
<feature type="DNA-binding region" description="OmpR/PhoB-type" evidence="7">
    <location>
        <begin position="135"/>
        <end position="235"/>
    </location>
</feature>
<evidence type="ECO:0000256" key="2">
    <source>
        <dbReference type="ARBA" id="ARBA00023012"/>
    </source>
</evidence>
<dbReference type="SMART" id="SM00448">
    <property type="entry name" value="REC"/>
    <property type="match status" value="1"/>
</dbReference>
<dbReference type="PANTHER" id="PTHR48111:SF22">
    <property type="entry name" value="REGULATOR OF RPOS"/>
    <property type="match status" value="1"/>
</dbReference>
<dbReference type="Proteomes" id="UP001596091">
    <property type="component" value="Unassembled WGS sequence"/>
</dbReference>
<dbReference type="CDD" id="cd00383">
    <property type="entry name" value="trans_reg_C"/>
    <property type="match status" value="1"/>
</dbReference>
<dbReference type="PROSITE" id="PS50110">
    <property type="entry name" value="RESPONSE_REGULATORY"/>
    <property type="match status" value="1"/>
</dbReference>
<dbReference type="Gene3D" id="3.40.50.2300">
    <property type="match status" value="1"/>
</dbReference>
<dbReference type="PANTHER" id="PTHR48111">
    <property type="entry name" value="REGULATOR OF RPOS"/>
    <property type="match status" value="1"/>
</dbReference>
<reference evidence="11" key="1">
    <citation type="journal article" date="2019" name="Int. J. Syst. Evol. Microbiol.">
        <title>The Global Catalogue of Microorganisms (GCM) 10K type strain sequencing project: providing services to taxonomists for standard genome sequencing and annotation.</title>
        <authorList>
            <consortium name="The Broad Institute Genomics Platform"/>
            <consortium name="The Broad Institute Genome Sequencing Center for Infectious Disease"/>
            <person name="Wu L."/>
            <person name="Ma J."/>
        </authorList>
    </citation>
    <scope>NUCLEOTIDE SEQUENCE [LARGE SCALE GENOMIC DNA]</scope>
    <source>
        <strain evidence="11">JCM 4087</strain>
    </source>
</reference>
<evidence type="ECO:0000313" key="10">
    <source>
        <dbReference type="EMBL" id="MFC5860771.1"/>
    </source>
</evidence>
<dbReference type="InterPro" id="IPR039420">
    <property type="entry name" value="WalR-like"/>
</dbReference>
<dbReference type="InterPro" id="IPR036388">
    <property type="entry name" value="WH-like_DNA-bd_sf"/>
</dbReference>
<keyword evidence="2" id="KW-0902">Two-component regulatory system</keyword>
<dbReference type="InterPro" id="IPR001867">
    <property type="entry name" value="OmpR/PhoB-type_DNA-bd"/>
</dbReference>
<organism evidence="10 11">
    <name type="scientific">Acidicapsa dinghuensis</name>
    <dbReference type="NCBI Taxonomy" id="2218256"/>
    <lineage>
        <taxon>Bacteria</taxon>
        <taxon>Pseudomonadati</taxon>
        <taxon>Acidobacteriota</taxon>
        <taxon>Terriglobia</taxon>
        <taxon>Terriglobales</taxon>
        <taxon>Acidobacteriaceae</taxon>
        <taxon>Acidicapsa</taxon>
    </lineage>
</organism>
<dbReference type="SUPFAM" id="SSF52172">
    <property type="entry name" value="CheY-like"/>
    <property type="match status" value="1"/>
</dbReference>
<dbReference type="Gene3D" id="1.10.10.10">
    <property type="entry name" value="Winged helix-like DNA-binding domain superfamily/Winged helix DNA-binding domain"/>
    <property type="match status" value="1"/>
</dbReference>
<keyword evidence="1 6" id="KW-0597">Phosphoprotein</keyword>
<sequence length="242" mass="27246">MSASDDWPEEVLRILIIEDERKLAEAIAEGLRGNGYEAIVTHSGEAGMRRMREAAFDLVLLDIMLPQQGGLETMREMRRSGYRMPVLVLTSRGSVDDRVRGLDAGADDYLIKPFAFPELLARIRALQRRAKPTTASVLQLADLRMDVSGRMATRGNVAIELTGREFDLLEYLLLHGGTVVSREMVARDVWKTTVRYTSLDNVIDVHIARIRKKLDDPFPVKLLHTVRGLGFVLRKAEEKECG</sequence>
<evidence type="ECO:0000256" key="1">
    <source>
        <dbReference type="ARBA" id="ARBA00022553"/>
    </source>
</evidence>
<dbReference type="SMART" id="SM00862">
    <property type="entry name" value="Trans_reg_C"/>
    <property type="match status" value="1"/>
</dbReference>
<feature type="modified residue" description="4-aspartylphosphate" evidence="6">
    <location>
        <position position="62"/>
    </location>
</feature>
<evidence type="ECO:0000259" key="8">
    <source>
        <dbReference type="PROSITE" id="PS50110"/>
    </source>
</evidence>
<evidence type="ECO:0000256" key="3">
    <source>
        <dbReference type="ARBA" id="ARBA00023015"/>
    </source>
</evidence>
<comment type="caution">
    <text evidence="10">The sequence shown here is derived from an EMBL/GenBank/DDBJ whole genome shotgun (WGS) entry which is preliminary data.</text>
</comment>
<dbReference type="InterPro" id="IPR011006">
    <property type="entry name" value="CheY-like_superfamily"/>
</dbReference>
<evidence type="ECO:0000256" key="5">
    <source>
        <dbReference type="ARBA" id="ARBA00023163"/>
    </source>
</evidence>
<evidence type="ECO:0000256" key="6">
    <source>
        <dbReference type="PROSITE-ProRule" id="PRU00169"/>
    </source>
</evidence>
<dbReference type="RefSeq" id="WP_263335157.1">
    <property type="nucleotide sequence ID" value="NZ_JAGSYH010000002.1"/>
</dbReference>
<evidence type="ECO:0000256" key="4">
    <source>
        <dbReference type="ARBA" id="ARBA00023125"/>
    </source>
</evidence>
<keyword evidence="5" id="KW-0804">Transcription</keyword>
<dbReference type="Pfam" id="PF00486">
    <property type="entry name" value="Trans_reg_C"/>
    <property type="match status" value="1"/>
</dbReference>
<keyword evidence="4 7" id="KW-0238">DNA-binding</keyword>
<feature type="domain" description="OmpR/PhoB-type" evidence="9">
    <location>
        <begin position="135"/>
        <end position="235"/>
    </location>
</feature>
<keyword evidence="11" id="KW-1185">Reference proteome</keyword>
<accession>A0ABW1E8Y0</accession>
<dbReference type="PROSITE" id="PS51755">
    <property type="entry name" value="OMPR_PHOB"/>
    <property type="match status" value="1"/>
</dbReference>